<name>A0AAD2CPR9_9STRA</name>
<evidence type="ECO:0008006" key="3">
    <source>
        <dbReference type="Google" id="ProtNLM"/>
    </source>
</evidence>
<dbReference type="SUPFAM" id="SSF50156">
    <property type="entry name" value="PDZ domain-like"/>
    <property type="match status" value="2"/>
</dbReference>
<sequence>MATETAVYTPIDYAPARVQDDDEVSIATTALASEAGTTLEAPRDAFLRSVTFIIDENTEWGVTLKDPPQKTKGSRKPRIESMSGVIAESKLQVGDRIKSVNGRKIGFSYNASRAMKLIESSAERDGRLCLEVGNESGEDILVQATLIKPRPEMTCAELGLTAWLWGSLCIHKIEKESLFSSTVLKEADEIVSVNDIVCWGSKVNPEAFHSIIDQLPREVTVIVRRGKQRWTGKFG</sequence>
<accession>A0AAD2CPR9</accession>
<dbReference type="EMBL" id="CAKOGP040001112">
    <property type="protein sequence ID" value="CAJ1942028.1"/>
    <property type="molecule type" value="Genomic_DNA"/>
</dbReference>
<proteinExistence type="predicted"/>
<dbReference type="Proteomes" id="UP001295423">
    <property type="component" value="Unassembled WGS sequence"/>
</dbReference>
<dbReference type="AlphaFoldDB" id="A0AAD2CPR9"/>
<organism evidence="1 2">
    <name type="scientific">Cylindrotheca closterium</name>
    <dbReference type="NCBI Taxonomy" id="2856"/>
    <lineage>
        <taxon>Eukaryota</taxon>
        <taxon>Sar</taxon>
        <taxon>Stramenopiles</taxon>
        <taxon>Ochrophyta</taxon>
        <taxon>Bacillariophyta</taxon>
        <taxon>Bacillariophyceae</taxon>
        <taxon>Bacillariophycidae</taxon>
        <taxon>Bacillariales</taxon>
        <taxon>Bacillariaceae</taxon>
        <taxon>Cylindrotheca</taxon>
    </lineage>
</organism>
<protein>
    <recommendedName>
        <fullName evidence="3">PDZ domain-containing protein</fullName>
    </recommendedName>
</protein>
<gene>
    <name evidence="1" type="ORF">CYCCA115_LOCUS7742</name>
</gene>
<keyword evidence="2" id="KW-1185">Reference proteome</keyword>
<dbReference type="Gene3D" id="2.30.42.10">
    <property type="match status" value="1"/>
</dbReference>
<comment type="caution">
    <text evidence="1">The sequence shown here is derived from an EMBL/GenBank/DDBJ whole genome shotgun (WGS) entry which is preliminary data.</text>
</comment>
<evidence type="ECO:0000313" key="1">
    <source>
        <dbReference type="EMBL" id="CAJ1942028.1"/>
    </source>
</evidence>
<evidence type="ECO:0000313" key="2">
    <source>
        <dbReference type="Proteomes" id="UP001295423"/>
    </source>
</evidence>
<dbReference type="InterPro" id="IPR036034">
    <property type="entry name" value="PDZ_sf"/>
</dbReference>
<reference evidence="1" key="1">
    <citation type="submission" date="2023-08" db="EMBL/GenBank/DDBJ databases">
        <authorList>
            <person name="Audoor S."/>
            <person name="Bilcke G."/>
        </authorList>
    </citation>
    <scope>NUCLEOTIDE SEQUENCE</scope>
</reference>